<dbReference type="NCBIfam" id="TIGR01549">
    <property type="entry name" value="HAD-SF-IA-v1"/>
    <property type="match status" value="1"/>
</dbReference>
<dbReference type="Proteomes" id="UP000288587">
    <property type="component" value="Unassembled WGS sequence"/>
</dbReference>
<dbReference type="SFLD" id="SFLDG01129">
    <property type="entry name" value="C1.5:_HAD__Beta-PGM__Phosphata"/>
    <property type="match status" value="1"/>
</dbReference>
<evidence type="ECO:0000313" key="4">
    <source>
        <dbReference type="EMBL" id="RVT88867.1"/>
    </source>
</evidence>
<keyword evidence="3" id="KW-0460">Magnesium</keyword>
<evidence type="ECO:0000256" key="3">
    <source>
        <dbReference type="ARBA" id="ARBA00022842"/>
    </source>
</evidence>
<protein>
    <submittedName>
        <fullName evidence="4">HAD family hydrolase</fullName>
    </submittedName>
</protein>
<comment type="cofactor">
    <cofactor evidence="1">
        <name>Mg(2+)</name>
        <dbReference type="ChEBI" id="CHEBI:18420"/>
    </cofactor>
</comment>
<dbReference type="InterPro" id="IPR036412">
    <property type="entry name" value="HAD-like_sf"/>
</dbReference>
<proteinExistence type="predicted"/>
<sequence length="259" mass="28624">MGLPLCLGLDGVVRGGALHLLQAQRLAAVSFRGFTLDLDDTLWPIWPVIERAELELHRWLQRHAPRTAAQFDIPALRRLRDTVAEDFPEQAHDFSWLRHRAIEQALSAAGDDLELARPAFHHFFHWRQQVVLFDDAEAALVALQARGPILALTNGNADLKAVGLDRYFVGILSARMHGRGKPHVDFFHTGCAQLGLPPQDVLHIGDDWALDIEGAHRAGQPSAWVHRGQTAAKPLDTPARPWFEGATLQDLVSALAAAS</sequence>
<keyword evidence="5" id="KW-1185">Reference proteome</keyword>
<dbReference type="EMBL" id="SACM01000001">
    <property type="protein sequence ID" value="RVT88867.1"/>
    <property type="molecule type" value="Genomic_DNA"/>
</dbReference>
<evidence type="ECO:0000256" key="2">
    <source>
        <dbReference type="ARBA" id="ARBA00022801"/>
    </source>
</evidence>
<evidence type="ECO:0000313" key="5">
    <source>
        <dbReference type="Proteomes" id="UP000288587"/>
    </source>
</evidence>
<gene>
    <name evidence="4" type="ORF">EOD73_07835</name>
</gene>
<dbReference type="InterPro" id="IPR023214">
    <property type="entry name" value="HAD_sf"/>
</dbReference>
<dbReference type="SFLD" id="SFLDS00003">
    <property type="entry name" value="Haloacid_Dehalogenase"/>
    <property type="match status" value="1"/>
</dbReference>
<dbReference type="InterPro" id="IPR051400">
    <property type="entry name" value="HAD-like_hydrolase"/>
</dbReference>
<name>A0A3S2UID4_9BURK</name>
<reference evidence="4 5" key="1">
    <citation type="submission" date="2019-01" db="EMBL/GenBank/DDBJ databases">
        <authorList>
            <person name="Chen W.-M."/>
        </authorList>
    </citation>
    <scope>NUCLEOTIDE SEQUENCE [LARGE SCALE GENOMIC DNA]</scope>
    <source>
        <strain evidence="4 5">CCP-18</strain>
    </source>
</reference>
<dbReference type="PANTHER" id="PTHR46470">
    <property type="entry name" value="N-ACYLNEURAMINATE-9-PHOSPHATASE"/>
    <property type="match status" value="1"/>
</dbReference>
<dbReference type="AlphaFoldDB" id="A0A3S2UID4"/>
<evidence type="ECO:0000256" key="1">
    <source>
        <dbReference type="ARBA" id="ARBA00001946"/>
    </source>
</evidence>
<dbReference type="Gene3D" id="3.40.50.1000">
    <property type="entry name" value="HAD superfamily/HAD-like"/>
    <property type="match status" value="1"/>
</dbReference>
<dbReference type="NCBIfam" id="TIGR01509">
    <property type="entry name" value="HAD-SF-IA-v3"/>
    <property type="match status" value="1"/>
</dbReference>
<dbReference type="InterPro" id="IPR006439">
    <property type="entry name" value="HAD-SF_hydro_IA"/>
</dbReference>
<dbReference type="OrthoDB" id="367448at2"/>
<dbReference type="SUPFAM" id="SSF56784">
    <property type="entry name" value="HAD-like"/>
    <property type="match status" value="1"/>
</dbReference>
<dbReference type="Pfam" id="PF00702">
    <property type="entry name" value="Hydrolase"/>
    <property type="match status" value="1"/>
</dbReference>
<dbReference type="Gene3D" id="1.20.120.1600">
    <property type="match status" value="1"/>
</dbReference>
<organism evidence="4 5">
    <name type="scientific">Inhella crocodyli</name>
    <dbReference type="NCBI Taxonomy" id="2499851"/>
    <lineage>
        <taxon>Bacteria</taxon>
        <taxon>Pseudomonadati</taxon>
        <taxon>Pseudomonadota</taxon>
        <taxon>Betaproteobacteria</taxon>
        <taxon>Burkholderiales</taxon>
        <taxon>Sphaerotilaceae</taxon>
        <taxon>Inhella</taxon>
    </lineage>
</organism>
<comment type="caution">
    <text evidence="4">The sequence shown here is derived from an EMBL/GenBank/DDBJ whole genome shotgun (WGS) entry which is preliminary data.</text>
</comment>
<keyword evidence="2 4" id="KW-0378">Hydrolase</keyword>
<dbReference type="GO" id="GO:0009231">
    <property type="term" value="P:riboflavin biosynthetic process"/>
    <property type="evidence" value="ECO:0007669"/>
    <property type="project" value="TreeGrafter"/>
</dbReference>
<accession>A0A3S2UID4</accession>
<dbReference type="GO" id="GO:0016787">
    <property type="term" value="F:hydrolase activity"/>
    <property type="evidence" value="ECO:0007669"/>
    <property type="project" value="UniProtKB-KW"/>
</dbReference>
<dbReference type="PANTHER" id="PTHR46470:SF4">
    <property type="entry name" value="5-AMINO-6-(5-PHOSPHO-D-RIBITYLAMINO)URACIL PHOSPHATASE YIGB"/>
    <property type="match status" value="1"/>
</dbReference>